<dbReference type="InterPro" id="IPR055346">
    <property type="entry name" value="Fe-S_cluster_assembly_SufBD"/>
</dbReference>
<protein>
    <submittedName>
        <fullName evidence="2">Fe-S cluster assembly protein SufD</fullName>
    </submittedName>
</protein>
<accession>A0A371RFH2</accession>
<dbReference type="SUPFAM" id="SSF101960">
    <property type="entry name" value="Stabilizer of iron transporter SufD"/>
    <property type="match status" value="1"/>
</dbReference>
<dbReference type="NCBIfam" id="TIGR01981">
    <property type="entry name" value="sufD"/>
    <property type="match status" value="1"/>
</dbReference>
<dbReference type="InterPro" id="IPR000825">
    <property type="entry name" value="SUF_FeS_clus_asmbl_SufBD_core"/>
</dbReference>
<dbReference type="Proteomes" id="UP000264589">
    <property type="component" value="Unassembled WGS sequence"/>
</dbReference>
<dbReference type="PANTHER" id="PTHR43575">
    <property type="entry name" value="PROTEIN ABCI7, CHLOROPLASTIC"/>
    <property type="match status" value="1"/>
</dbReference>
<sequence>MSTQLQLTPAEERLAAQLPDGALLEALRSRGLPNRRVEEWKWSDLRAALKEARQPSAAYDYTAADDEPLLAALGGYEIVIANGAVRGPAGLPVSIRVQMKDAAPRLIPDAPLASLATSARTLDIGIEESLEAPLFIRHLSQGQGAHADRVKIHVAPGVKVTLIETHRLTGAPFANSLTDLVIGKGASVTRVILQPAADVAVSVETSMISIGEDAEFHQLTQAGGAAFSRHETHVDYAGTGKVRLDGLYRLNGTRHNDLTSHVTHGVPGAVTRQLVKGITDDRARGVFQGKFLVERDGQQTDAQMAHHALVLSGASTVYAKPELEIYADDVECAHGNTVGALDAEALFYLRQRGLDETAAQRLLIDAFSAEVLEEIENDKLRDALTGFFGEGGMS</sequence>
<dbReference type="FunCoup" id="A0A371RFH2">
    <property type="interactions" value="382"/>
</dbReference>
<dbReference type="Pfam" id="PF01458">
    <property type="entry name" value="SUFBD_core"/>
    <property type="match status" value="1"/>
</dbReference>
<keyword evidence="3" id="KW-1185">Reference proteome</keyword>
<evidence type="ECO:0000313" key="3">
    <source>
        <dbReference type="Proteomes" id="UP000264589"/>
    </source>
</evidence>
<dbReference type="GO" id="GO:0016226">
    <property type="term" value="P:iron-sulfur cluster assembly"/>
    <property type="evidence" value="ECO:0007669"/>
    <property type="project" value="InterPro"/>
</dbReference>
<dbReference type="PANTHER" id="PTHR43575:SF1">
    <property type="entry name" value="PROTEIN ABCI7, CHLOROPLASTIC"/>
    <property type="match status" value="1"/>
</dbReference>
<dbReference type="EMBL" id="QUQO01000001">
    <property type="protein sequence ID" value="RFB04208.1"/>
    <property type="molecule type" value="Genomic_DNA"/>
</dbReference>
<dbReference type="AlphaFoldDB" id="A0A371RFH2"/>
<dbReference type="OrthoDB" id="9768262at2"/>
<dbReference type="InterPro" id="IPR011542">
    <property type="entry name" value="SUF_FeS_clus_asmbl_SufD"/>
</dbReference>
<comment type="caution">
    <text evidence="2">The sequence shown here is derived from an EMBL/GenBank/DDBJ whole genome shotgun (WGS) entry which is preliminary data.</text>
</comment>
<dbReference type="InParanoid" id="A0A371RFH2"/>
<reference evidence="2 3" key="1">
    <citation type="submission" date="2018-08" db="EMBL/GenBank/DDBJ databases">
        <title>Parvularcula sp. SM1705, isolated from surface water of the South Sea China.</title>
        <authorList>
            <person name="Sun L."/>
        </authorList>
    </citation>
    <scope>NUCLEOTIDE SEQUENCE [LARGE SCALE GENOMIC DNA]</scope>
    <source>
        <strain evidence="2 3">SM1705</strain>
    </source>
</reference>
<name>A0A371RFH2_9PROT</name>
<organism evidence="2 3">
    <name type="scientific">Parvularcula marina</name>
    <dbReference type="NCBI Taxonomy" id="2292771"/>
    <lineage>
        <taxon>Bacteria</taxon>
        <taxon>Pseudomonadati</taxon>
        <taxon>Pseudomonadota</taxon>
        <taxon>Alphaproteobacteria</taxon>
        <taxon>Parvularculales</taxon>
        <taxon>Parvularculaceae</taxon>
        <taxon>Parvularcula</taxon>
    </lineage>
</organism>
<evidence type="ECO:0000313" key="2">
    <source>
        <dbReference type="EMBL" id="RFB04208.1"/>
    </source>
</evidence>
<gene>
    <name evidence="2" type="primary">sufD</name>
    <name evidence="2" type="ORF">DX908_02265</name>
</gene>
<dbReference type="RefSeq" id="WP_116390836.1">
    <property type="nucleotide sequence ID" value="NZ_QUQO01000001.1"/>
</dbReference>
<proteinExistence type="predicted"/>
<dbReference type="InterPro" id="IPR037284">
    <property type="entry name" value="SUF_FeS_clus_asmbl_SufBD_sf"/>
</dbReference>
<evidence type="ECO:0000259" key="1">
    <source>
        <dbReference type="Pfam" id="PF01458"/>
    </source>
</evidence>
<feature type="domain" description="SUF system FeS cluster assembly SufBD core" evidence="1">
    <location>
        <begin position="143"/>
        <end position="367"/>
    </location>
</feature>